<dbReference type="OrthoDB" id="9793753at2"/>
<dbReference type="InterPro" id="IPR016154">
    <property type="entry name" value="Heat_shock_Hsp33_C"/>
</dbReference>
<dbReference type="AlphaFoldDB" id="A0A420E6E9"/>
<sequence length="295" mass="33133">MSQTKDSLQRFMFEDKNIRGELVQLKQSFTEVLQTKHYPQCVQVLLGELLAASSLLTATLKFEGDITVQIQGDGPLSFAAVSGDHLQQLRGTARYEEELVEDLSFTELVGKAHIVITISPTKGERYQGIVAIDPRGLAQSLEAYFAQSEQLPTRIWLYTLLGKDSSHCGGQLLQVLPGESEQSSEQLEDLSQLANTLRAEELFGLSNQDALYRLYHQEEVQLYEPLDVSFKCTCSSQRCENALHSMDIKELLAVCSETGAVVMHCDFCSKEYRFNAEDIELLFNKTTTENNPQIH</sequence>
<dbReference type="HAMAP" id="MF_00117">
    <property type="entry name" value="HslO"/>
    <property type="match status" value="1"/>
</dbReference>
<dbReference type="Gene3D" id="3.90.1280.10">
    <property type="entry name" value="HSP33 redox switch-like"/>
    <property type="match status" value="1"/>
</dbReference>
<dbReference type="EMBL" id="RAQO01000012">
    <property type="protein sequence ID" value="RKF13201.1"/>
    <property type="molecule type" value="Genomic_DNA"/>
</dbReference>
<dbReference type="PANTHER" id="PTHR30111">
    <property type="entry name" value="33 KDA CHAPERONIN"/>
    <property type="match status" value="1"/>
</dbReference>
<keyword evidence="1 6" id="KW-0963">Cytoplasm</keyword>
<dbReference type="InterPro" id="IPR016153">
    <property type="entry name" value="Heat_shock_Hsp33_N"/>
</dbReference>
<accession>A0A420E6E9</accession>
<dbReference type="RefSeq" id="WP_120356614.1">
    <property type="nucleotide sequence ID" value="NZ_RAQO01000012.1"/>
</dbReference>
<evidence type="ECO:0000256" key="1">
    <source>
        <dbReference type="ARBA" id="ARBA00022490"/>
    </source>
</evidence>
<proteinExistence type="inferred from homology"/>
<dbReference type="SUPFAM" id="SSF118352">
    <property type="entry name" value="HSP33 redox switch-like"/>
    <property type="match status" value="1"/>
</dbReference>
<dbReference type="CDD" id="cd00498">
    <property type="entry name" value="Hsp33"/>
    <property type="match status" value="1"/>
</dbReference>
<feature type="disulfide bond" description="Redox-active" evidence="6">
    <location>
        <begin position="232"/>
        <end position="234"/>
    </location>
</feature>
<evidence type="ECO:0000313" key="7">
    <source>
        <dbReference type="EMBL" id="RKF13201.1"/>
    </source>
</evidence>
<keyword evidence="2 6" id="KW-0862">Zinc</keyword>
<feature type="disulfide bond" description="Redox-active" evidence="6">
    <location>
        <begin position="265"/>
        <end position="268"/>
    </location>
</feature>
<dbReference type="InterPro" id="IPR000397">
    <property type="entry name" value="Heat_shock_Hsp33"/>
</dbReference>
<dbReference type="GO" id="GO:0042026">
    <property type="term" value="P:protein refolding"/>
    <property type="evidence" value="ECO:0007669"/>
    <property type="project" value="TreeGrafter"/>
</dbReference>
<keyword evidence="5 6" id="KW-0676">Redox-active center</keyword>
<dbReference type="GO" id="GO:0044183">
    <property type="term" value="F:protein folding chaperone"/>
    <property type="evidence" value="ECO:0007669"/>
    <property type="project" value="TreeGrafter"/>
</dbReference>
<evidence type="ECO:0000256" key="3">
    <source>
        <dbReference type="ARBA" id="ARBA00023157"/>
    </source>
</evidence>
<evidence type="ECO:0000256" key="4">
    <source>
        <dbReference type="ARBA" id="ARBA00023186"/>
    </source>
</evidence>
<dbReference type="GO" id="GO:0051082">
    <property type="term" value="F:unfolded protein binding"/>
    <property type="evidence" value="ECO:0007669"/>
    <property type="project" value="UniProtKB-UniRule"/>
</dbReference>
<comment type="PTM">
    <text evidence="6">Under oxidizing conditions two disulfide bonds are formed involving the reactive cysteines. Under reducing conditions zinc is bound to the reactive cysteines and the protein is inactive.</text>
</comment>
<evidence type="ECO:0000256" key="2">
    <source>
        <dbReference type="ARBA" id="ARBA00022833"/>
    </source>
</evidence>
<dbReference type="Proteomes" id="UP000286482">
    <property type="component" value="Unassembled WGS sequence"/>
</dbReference>
<dbReference type="NCBIfam" id="NF001033">
    <property type="entry name" value="PRK00114.1"/>
    <property type="match status" value="1"/>
</dbReference>
<name>A0A420E6E9_9ALTE</name>
<dbReference type="PIRSF" id="PIRSF005261">
    <property type="entry name" value="Heat_shock_Hsp33"/>
    <property type="match status" value="1"/>
</dbReference>
<keyword evidence="3 6" id="KW-1015">Disulfide bond</keyword>
<keyword evidence="4 6" id="KW-0143">Chaperone</keyword>
<comment type="caution">
    <text evidence="7">The sequence shown here is derived from an EMBL/GenBank/DDBJ whole genome shotgun (WGS) entry which is preliminary data.</text>
</comment>
<protein>
    <recommendedName>
        <fullName evidence="6">33 kDa chaperonin</fullName>
    </recommendedName>
    <alternativeName>
        <fullName evidence="6">Heat shock protein 33 homolog</fullName>
        <shortName evidence="6">HSP33</shortName>
    </alternativeName>
</protein>
<gene>
    <name evidence="6 7" type="primary">hslO</name>
    <name evidence="7" type="ORF">DBZ36_19265</name>
</gene>
<dbReference type="Gene3D" id="1.10.287.480">
    <property type="entry name" value="helix hairpin bin"/>
    <property type="match status" value="1"/>
</dbReference>
<dbReference type="GO" id="GO:0005737">
    <property type="term" value="C:cytoplasm"/>
    <property type="evidence" value="ECO:0007669"/>
    <property type="project" value="UniProtKB-SubCell"/>
</dbReference>
<evidence type="ECO:0000313" key="8">
    <source>
        <dbReference type="Proteomes" id="UP000286482"/>
    </source>
</evidence>
<comment type="subcellular location">
    <subcellularLocation>
        <location evidence="6">Cytoplasm</location>
    </subcellularLocation>
</comment>
<dbReference type="SUPFAM" id="SSF64397">
    <property type="entry name" value="Hsp33 domain"/>
    <property type="match status" value="1"/>
</dbReference>
<evidence type="ECO:0000256" key="5">
    <source>
        <dbReference type="ARBA" id="ARBA00023284"/>
    </source>
</evidence>
<dbReference type="Pfam" id="PF01430">
    <property type="entry name" value="HSP33"/>
    <property type="match status" value="1"/>
</dbReference>
<dbReference type="Gene3D" id="3.55.30.10">
    <property type="entry name" value="Hsp33 domain"/>
    <property type="match status" value="1"/>
</dbReference>
<evidence type="ECO:0000256" key="6">
    <source>
        <dbReference type="HAMAP-Rule" id="MF_00117"/>
    </source>
</evidence>
<organism evidence="7 8">
    <name type="scientific">Alginatibacterium sediminis</name>
    <dbReference type="NCBI Taxonomy" id="2164068"/>
    <lineage>
        <taxon>Bacteria</taxon>
        <taxon>Pseudomonadati</taxon>
        <taxon>Pseudomonadota</taxon>
        <taxon>Gammaproteobacteria</taxon>
        <taxon>Alteromonadales</taxon>
        <taxon>Alteromonadaceae</taxon>
        <taxon>Alginatibacterium</taxon>
    </lineage>
</organism>
<dbReference type="PANTHER" id="PTHR30111:SF1">
    <property type="entry name" value="33 KDA CHAPERONIN"/>
    <property type="match status" value="1"/>
</dbReference>
<dbReference type="InterPro" id="IPR023212">
    <property type="entry name" value="Hsp33_helix_hairpin_bin_dom_sf"/>
</dbReference>
<keyword evidence="8" id="KW-1185">Reference proteome</keyword>
<reference evidence="7 8" key="1">
    <citation type="submission" date="2018-09" db="EMBL/GenBank/DDBJ databases">
        <authorList>
            <person name="Wang Z."/>
        </authorList>
    </citation>
    <scope>NUCLEOTIDE SEQUENCE [LARGE SCALE GENOMIC DNA]</scope>
    <source>
        <strain evidence="7 8">ALS 81</strain>
    </source>
</reference>
<comment type="similarity">
    <text evidence="6">Belongs to the HSP33 family.</text>
</comment>
<comment type="function">
    <text evidence="6">Redox regulated molecular chaperone. Protects both thermally unfolding and oxidatively damaged proteins from irreversible aggregation. Plays an important role in the bacterial defense system toward oxidative stress.</text>
</comment>